<dbReference type="RefSeq" id="WP_227019277.1">
    <property type="nucleotide sequence ID" value="NZ_JAGSND010000010.1"/>
</dbReference>
<name>A0A8J7W4P8_9FIRM</name>
<evidence type="ECO:0000313" key="5">
    <source>
        <dbReference type="EMBL" id="MBR0599145.1"/>
    </source>
</evidence>
<keyword evidence="2" id="KW-0408">Iron</keyword>
<comment type="caution">
    <text evidence="5">The sequence shown here is derived from an EMBL/GenBank/DDBJ whole genome shotgun (WGS) entry which is preliminary data.</text>
</comment>
<dbReference type="GO" id="GO:0046872">
    <property type="term" value="F:metal ion binding"/>
    <property type="evidence" value="ECO:0007669"/>
    <property type="project" value="UniProtKB-KW"/>
</dbReference>
<dbReference type="AlphaFoldDB" id="A0A8J7W4P8"/>
<organism evidence="5 6">
    <name type="scientific">Sinanaerobacter chloroacetimidivorans</name>
    <dbReference type="NCBI Taxonomy" id="2818044"/>
    <lineage>
        <taxon>Bacteria</taxon>
        <taxon>Bacillati</taxon>
        <taxon>Bacillota</taxon>
        <taxon>Clostridia</taxon>
        <taxon>Peptostreptococcales</taxon>
        <taxon>Anaerovoracaceae</taxon>
        <taxon>Sinanaerobacter</taxon>
    </lineage>
</organism>
<reference evidence="5" key="2">
    <citation type="submission" date="2021-04" db="EMBL/GenBank/DDBJ databases">
        <authorList>
            <person name="Liu J."/>
        </authorList>
    </citation>
    <scope>NUCLEOTIDE SEQUENCE</scope>
    <source>
        <strain evidence="5">BAD-6</strain>
    </source>
</reference>
<evidence type="ECO:0000259" key="4">
    <source>
        <dbReference type="PROSITE" id="PS51379"/>
    </source>
</evidence>
<keyword evidence="6" id="KW-1185">Reference proteome</keyword>
<sequence>MEKMLIHPQGCKACEYCVANCPKRAIVLEGPINKAGYPTPMVDPKKCILCGTCYTVCPDYVYEFIKEEVQE</sequence>
<dbReference type="InterPro" id="IPR017896">
    <property type="entry name" value="4Fe4S_Fe-S-bd"/>
</dbReference>
<dbReference type="Gene3D" id="3.30.70.20">
    <property type="match status" value="2"/>
</dbReference>
<dbReference type="PROSITE" id="PS51379">
    <property type="entry name" value="4FE4S_FER_2"/>
    <property type="match status" value="2"/>
</dbReference>
<dbReference type="GO" id="GO:0051536">
    <property type="term" value="F:iron-sulfur cluster binding"/>
    <property type="evidence" value="ECO:0007669"/>
    <property type="project" value="UniProtKB-KW"/>
</dbReference>
<dbReference type="Pfam" id="PF12838">
    <property type="entry name" value="Fer4_7"/>
    <property type="match status" value="1"/>
</dbReference>
<keyword evidence="3" id="KW-0411">Iron-sulfur</keyword>
<feature type="domain" description="4Fe-4S ferredoxin-type" evidence="4">
    <location>
        <begin position="2"/>
        <end position="31"/>
    </location>
</feature>
<evidence type="ECO:0000256" key="3">
    <source>
        <dbReference type="ARBA" id="ARBA00023014"/>
    </source>
</evidence>
<dbReference type="SUPFAM" id="SSF54862">
    <property type="entry name" value="4Fe-4S ferredoxins"/>
    <property type="match status" value="1"/>
</dbReference>
<evidence type="ECO:0000256" key="2">
    <source>
        <dbReference type="ARBA" id="ARBA00023004"/>
    </source>
</evidence>
<dbReference type="InterPro" id="IPR017900">
    <property type="entry name" value="4Fe4S_Fe_S_CS"/>
</dbReference>
<feature type="domain" description="4Fe-4S ferredoxin-type" evidence="4">
    <location>
        <begin position="38"/>
        <end position="67"/>
    </location>
</feature>
<dbReference type="PROSITE" id="PS00198">
    <property type="entry name" value="4FE4S_FER_1"/>
    <property type="match status" value="1"/>
</dbReference>
<proteinExistence type="predicted"/>
<accession>A0A8J7W4P8</accession>
<keyword evidence="1" id="KW-0479">Metal-binding</keyword>
<protein>
    <submittedName>
        <fullName evidence="5">4Fe-4S dicluster domain-containing protein</fullName>
    </submittedName>
</protein>
<evidence type="ECO:0000313" key="6">
    <source>
        <dbReference type="Proteomes" id="UP000675664"/>
    </source>
</evidence>
<dbReference type="Proteomes" id="UP000675664">
    <property type="component" value="Unassembled WGS sequence"/>
</dbReference>
<gene>
    <name evidence="5" type="ORF">KCX82_14745</name>
</gene>
<reference evidence="5" key="1">
    <citation type="submission" date="2021-04" db="EMBL/GenBank/DDBJ databases">
        <title>Sinoanaerobacter chloroacetimidivorans sp. nov., an obligate anaerobic bacterium isolated from anaerobic sludge.</title>
        <authorList>
            <person name="Bao Y."/>
        </authorList>
    </citation>
    <scope>NUCLEOTIDE SEQUENCE</scope>
    <source>
        <strain evidence="5">BAD-6</strain>
    </source>
</reference>
<evidence type="ECO:0000256" key="1">
    <source>
        <dbReference type="ARBA" id="ARBA00022723"/>
    </source>
</evidence>
<dbReference type="EMBL" id="JAGSND010000010">
    <property type="protein sequence ID" value="MBR0599145.1"/>
    <property type="molecule type" value="Genomic_DNA"/>
</dbReference>